<gene>
    <name evidence="1" type="ORF">NIES593_18850</name>
</gene>
<dbReference type="EMBL" id="MRCB01000030">
    <property type="protein sequence ID" value="OKH20437.1"/>
    <property type="molecule type" value="Genomic_DNA"/>
</dbReference>
<accession>A0A1U7HA14</accession>
<dbReference type="STRING" id="1921803.NIES593_18850"/>
<evidence type="ECO:0000313" key="2">
    <source>
        <dbReference type="Proteomes" id="UP000186868"/>
    </source>
</evidence>
<reference evidence="1 2" key="1">
    <citation type="submission" date="2016-11" db="EMBL/GenBank/DDBJ databases">
        <title>Draft Genome Sequences of Nine Cyanobacterial Strains from Diverse Habitats.</title>
        <authorList>
            <person name="Zhu T."/>
            <person name="Hou S."/>
            <person name="Lu X."/>
            <person name="Hess W.R."/>
        </authorList>
    </citation>
    <scope>NUCLEOTIDE SEQUENCE [LARGE SCALE GENOMIC DNA]</scope>
    <source>
        <strain evidence="1 2">NIES-593</strain>
    </source>
</reference>
<organism evidence="1 2">
    <name type="scientific">Hydrococcus rivularis NIES-593</name>
    <dbReference type="NCBI Taxonomy" id="1921803"/>
    <lineage>
        <taxon>Bacteria</taxon>
        <taxon>Bacillati</taxon>
        <taxon>Cyanobacteriota</taxon>
        <taxon>Cyanophyceae</taxon>
        <taxon>Pleurocapsales</taxon>
        <taxon>Hydrococcaceae</taxon>
        <taxon>Hydrococcus</taxon>
    </lineage>
</organism>
<dbReference type="RefSeq" id="WP_073601053.1">
    <property type="nucleotide sequence ID" value="NZ_MRCB01000030.1"/>
</dbReference>
<comment type="caution">
    <text evidence="1">The sequence shown here is derived from an EMBL/GenBank/DDBJ whole genome shotgun (WGS) entry which is preliminary data.</text>
</comment>
<dbReference type="AlphaFoldDB" id="A0A1U7HA14"/>
<name>A0A1U7HA14_9CYAN</name>
<proteinExistence type="predicted"/>
<protein>
    <submittedName>
        <fullName evidence="1">Uncharacterized protein</fullName>
    </submittedName>
</protein>
<dbReference type="Proteomes" id="UP000186868">
    <property type="component" value="Unassembled WGS sequence"/>
</dbReference>
<evidence type="ECO:0000313" key="1">
    <source>
        <dbReference type="EMBL" id="OKH20437.1"/>
    </source>
</evidence>
<keyword evidence="2" id="KW-1185">Reference proteome</keyword>
<sequence length="89" mass="8932">MIIFDLEYVESIPKNTNLRGGMIVANAAGMLFYTEALGGSILGTSGILYGASAIGSKAASATGTNNSYIVVSETGSASGSSSTSMSIAR</sequence>